<accession>A0A645AAW9</accession>
<dbReference type="EMBL" id="VSSQ01012931">
    <property type="protein sequence ID" value="MPM50355.1"/>
    <property type="molecule type" value="Genomic_DNA"/>
</dbReference>
<dbReference type="AlphaFoldDB" id="A0A645AAW9"/>
<comment type="caution">
    <text evidence="1">The sequence shown here is derived from an EMBL/GenBank/DDBJ whole genome shotgun (WGS) entry which is preliminary data.</text>
</comment>
<reference evidence="1" key="1">
    <citation type="submission" date="2019-08" db="EMBL/GenBank/DDBJ databases">
        <authorList>
            <person name="Kucharzyk K."/>
            <person name="Murdoch R.W."/>
            <person name="Higgins S."/>
            <person name="Loffler F."/>
        </authorList>
    </citation>
    <scope>NUCLEOTIDE SEQUENCE</scope>
</reference>
<evidence type="ECO:0000313" key="1">
    <source>
        <dbReference type="EMBL" id="MPM50355.1"/>
    </source>
</evidence>
<sequence>MKNNQMQKILLILLAVSFSIALSACRSNKMAEQQTEPVKGFGILSRLPGTWHGPVISTTSAGSFPEWAVDFRPVSAGQISQFSLLDSNTVNNISFFIVRHKDELKMAMRTQGCFKNSCCVTYEVIDSVNEEKGYYRFADFQGGSQRASTAFTFRGDSMIMEVYTSKFNKEKTPVLHSRWLAVSGDKTSANEAIAHFGYPKKTMIRNFNEAFSGMSESIFFEFTNDPYPENEQPYTGSAKVTISVSPEFSDPAGKELFVLLTTQSVFDGLKLRKDYKNYYSRYVFLPAGTQSVTLRNMHPGTYYLYAFADMNGDKLHLKGDLMSSATNNVVVISEKGIANATVLIDMTIP</sequence>
<dbReference type="PROSITE" id="PS51257">
    <property type="entry name" value="PROKAR_LIPOPROTEIN"/>
    <property type="match status" value="1"/>
</dbReference>
<name>A0A645AAW9_9ZZZZ</name>
<proteinExistence type="predicted"/>
<organism evidence="1">
    <name type="scientific">bioreactor metagenome</name>
    <dbReference type="NCBI Taxonomy" id="1076179"/>
    <lineage>
        <taxon>unclassified sequences</taxon>
        <taxon>metagenomes</taxon>
        <taxon>ecological metagenomes</taxon>
    </lineage>
</organism>
<protein>
    <submittedName>
        <fullName evidence="1">Uncharacterized protein</fullName>
    </submittedName>
</protein>
<gene>
    <name evidence="1" type="ORF">SDC9_97094</name>
</gene>